<dbReference type="GeneID" id="123117569"/>
<organism evidence="2">
    <name type="scientific">Triticum aestivum</name>
    <name type="common">Wheat</name>
    <dbReference type="NCBI Taxonomy" id="4565"/>
    <lineage>
        <taxon>Eukaryota</taxon>
        <taxon>Viridiplantae</taxon>
        <taxon>Streptophyta</taxon>
        <taxon>Embryophyta</taxon>
        <taxon>Tracheophyta</taxon>
        <taxon>Spermatophyta</taxon>
        <taxon>Magnoliopsida</taxon>
        <taxon>Liliopsida</taxon>
        <taxon>Poales</taxon>
        <taxon>Poaceae</taxon>
        <taxon>BOP clade</taxon>
        <taxon>Pooideae</taxon>
        <taxon>Triticodae</taxon>
        <taxon>Triticeae</taxon>
        <taxon>Triticinae</taxon>
        <taxon>Triticum</taxon>
    </lineage>
</organism>
<feature type="domain" description="F-box" evidence="1">
    <location>
        <begin position="8"/>
        <end position="51"/>
    </location>
</feature>
<dbReference type="OrthoDB" id="690324at2759"/>
<proteinExistence type="predicted"/>
<evidence type="ECO:0000259" key="1">
    <source>
        <dbReference type="SMART" id="SM00256"/>
    </source>
</evidence>
<dbReference type="InterPro" id="IPR001810">
    <property type="entry name" value="F-box_dom"/>
</dbReference>
<dbReference type="Gramene" id="TraesCLE_scaffold_021648_01G000400.1">
    <property type="protein sequence ID" value="TraesCLE_scaffold_021648_01G000400.1"/>
    <property type="gene ID" value="TraesCLE_scaffold_021648_01G000400"/>
</dbReference>
<gene>
    <name evidence="2" type="primary">LOC123117569</name>
</gene>
<evidence type="ECO:0000313" key="2">
    <source>
        <dbReference type="EnsemblPlants" id="TraesCS5B02G506700.1"/>
    </source>
</evidence>
<dbReference type="Pfam" id="PF23635">
    <property type="entry name" value="Beta-prop_AT5G49610-like"/>
    <property type="match status" value="1"/>
</dbReference>
<evidence type="ECO:0000313" key="3">
    <source>
        <dbReference type="Proteomes" id="UP000019116"/>
    </source>
</evidence>
<dbReference type="InterPro" id="IPR036047">
    <property type="entry name" value="F-box-like_dom_sf"/>
</dbReference>
<protein>
    <recommendedName>
        <fullName evidence="1">F-box domain-containing protein</fullName>
    </recommendedName>
</protein>
<sequence length="453" mass="50832">MAAAPPSLPDDLIQEILLRFPTDDPTCLLRSSLVCKGWSNIIFHPSFRRRLHKIHEASPVLGFLHDEANERTPYFIPTTASSFSLAAPDHRSWRALDCRHGRALFLSRSQDAKELLVWEPITGTQERVPLPVAFEFGYSAAAVFCAVDRCDHRGCLGGPFCVLFVFSSKEDADEYVTSACAYSLEIGAWGGMTTMHGEFIGFTKYSSVLIDSSLLYFIVYDYVDTESILEYDLSRHVLTIFSVPGNYYDCTCTLMVTEDGGLGLIQDLRRHLKLWTREASDGTDAKWLLSRVIYPHNLLPTSALLDECYVVALKAFAEGANAIFFTTVVGLFAIDLQSELVMKVSDHCGFRFHKFIPIVTFYTPAPRGDHQNQLLSKPSEEACSGEGGEGEKTIHQAHELFNKGSNAINEGEFVNTFECISHDNMLGFRIMRKLLLDVLPRSRNMDAHTMLKR</sequence>
<reference evidence="2" key="1">
    <citation type="submission" date="2018-08" db="EMBL/GenBank/DDBJ databases">
        <authorList>
            <person name="Rossello M."/>
        </authorList>
    </citation>
    <scope>NUCLEOTIDE SEQUENCE [LARGE SCALE GENOMIC DNA]</scope>
    <source>
        <strain evidence="2">cv. Chinese Spring</strain>
    </source>
</reference>
<dbReference type="RefSeq" id="XP_044394231.1">
    <property type="nucleotide sequence ID" value="XM_044538296.1"/>
</dbReference>
<accession>A0A3B6LX16</accession>
<dbReference type="Gramene" id="TraesARI7B03G04322510.1">
    <property type="protein sequence ID" value="TraesARI7B03G04322510.1"/>
    <property type="gene ID" value="TraesARI7B03G04322510"/>
</dbReference>
<dbReference type="AlphaFoldDB" id="A0A3B6LX16"/>
<dbReference type="SMART" id="SM00256">
    <property type="entry name" value="FBOX"/>
    <property type="match status" value="1"/>
</dbReference>
<dbReference type="SUPFAM" id="SSF81383">
    <property type="entry name" value="F-box domain"/>
    <property type="match status" value="1"/>
</dbReference>
<dbReference type="Gramene" id="TraesLDM5B03G03005890.1">
    <property type="protein sequence ID" value="TraesLDM5B03G03005890.1"/>
    <property type="gene ID" value="TraesLDM5B03G03005890"/>
</dbReference>
<dbReference type="Pfam" id="PF00646">
    <property type="entry name" value="F-box"/>
    <property type="match status" value="1"/>
</dbReference>
<name>A0A3B6LX16_WHEAT</name>
<dbReference type="Gene3D" id="1.20.1280.50">
    <property type="match status" value="1"/>
</dbReference>
<dbReference type="PANTHER" id="PTHR32133">
    <property type="entry name" value="OS07G0120400 PROTEIN"/>
    <property type="match status" value="1"/>
</dbReference>
<dbReference type="PANTHER" id="PTHR32133:SF301">
    <property type="entry name" value="F-BOX DOMAIN-CONTAINING PROTEIN"/>
    <property type="match status" value="1"/>
</dbReference>
<reference evidence="2" key="2">
    <citation type="submission" date="2018-10" db="UniProtKB">
        <authorList>
            <consortium name="EnsemblPlants"/>
        </authorList>
    </citation>
    <scope>IDENTIFICATION</scope>
</reference>
<dbReference type="EnsemblPlants" id="TraesCS5B02G506700.1">
    <property type="protein sequence ID" value="TraesCS5B02G506700.1"/>
    <property type="gene ID" value="TraesCS5B02G506700"/>
</dbReference>
<dbReference type="Proteomes" id="UP000019116">
    <property type="component" value="Chromosome 5B"/>
</dbReference>
<dbReference type="Gramene" id="TraesCS5B03G1228700.1">
    <property type="protein sequence ID" value="TraesCS5B03G1228700.1.CDS"/>
    <property type="gene ID" value="TraesCS5B03G1228700"/>
</dbReference>
<keyword evidence="3" id="KW-1185">Reference proteome</keyword>
<dbReference type="Gramene" id="TraesCS5B02G506700.1">
    <property type="protein sequence ID" value="TraesCS5B02G506700.1"/>
    <property type="gene ID" value="TraesCS5B02G506700"/>
</dbReference>
<dbReference type="Gramene" id="TraesSYM7B03G04017080.1">
    <property type="protein sequence ID" value="TraesSYM7B03G04017080.1"/>
    <property type="gene ID" value="TraesSYM7B03G04017080"/>
</dbReference>
<dbReference type="Gramene" id="TraesROB_scaffold_039677_01G000400.1">
    <property type="protein sequence ID" value="TraesROB_scaffold_039677_01G000400.1"/>
    <property type="gene ID" value="TraesROB_scaffold_039677_01G000400"/>
</dbReference>
<dbReference type="InterPro" id="IPR056594">
    <property type="entry name" value="AT5G49610-like_b-prop"/>
</dbReference>